<protein>
    <recommendedName>
        <fullName evidence="5">Major facilitator superfamily (MFS) profile domain-containing protein</fullName>
    </recommendedName>
</protein>
<evidence type="ECO:0000256" key="1">
    <source>
        <dbReference type="ARBA" id="ARBA00022692"/>
    </source>
</evidence>
<dbReference type="InterPro" id="IPR036259">
    <property type="entry name" value="MFS_trans_sf"/>
</dbReference>
<feature type="transmembrane region" description="Helical" evidence="4">
    <location>
        <begin position="14"/>
        <end position="34"/>
    </location>
</feature>
<dbReference type="Proteomes" id="UP000249910">
    <property type="component" value="Chromosome"/>
</dbReference>
<evidence type="ECO:0000313" key="7">
    <source>
        <dbReference type="Proteomes" id="UP000249910"/>
    </source>
</evidence>
<dbReference type="InterPro" id="IPR020846">
    <property type="entry name" value="MFS_dom"/>
</dbReference>
<organism evidence="6 7">
    <name type="scientific">Francisella halioticida</name>
    <dbReference type="NCBI Taxonomy" id="549298"/>
    <lineage>
        <taxon>Bacteria</taxon>
        <taxon>Pseudomonadati</taxon>
        <taxon>Pseudomonadota</taxon>
        <taxon>Gammaproteobacteria</taxon>
        <taxon>Thiotrichales</taxon>
        <taxon>Francisellaceae</taxon>
        <taxon>Francisella</taxon>
    </lineage>
</organism>
<feature type="transmembrane region" description="Helical" evidence="4">
    <location>
        <begin position="68"/>
        <end position="91"/>
    </location>
</feature>
<keyword evidence="7" id="KW-1185">Reference proteome</keyword>
<proteinExistence type="predicted"/>
<evidence type="ECO:0000256" key="2">
    <source>
        <dbReference type="ARBA" id="ARBA00022989"/>
    </source>
</evidence>
<sequence>MFLESYASISVKNIYLLFALNGLIIIFFQIPLSYIFNKLSYAMACLYGVLFLTVGIGMTTIINNFSLAILSCVLWTIGEMVLYPPLLLYILSSSKYSKGKTMGIYQVFYSIGSLMAPLLGTLVYEYSPRILWNMSLVFGVICGDIFLFIYRIKDY</sequence>
<dbReference type="EMBL" id="CP022132">
    <property type="protein sequence ID" value="ASG67704.1"/>
    <property type="molecule type" value="Genomic_DNA"/>
</dbReference>
<feature type="transmembrane region" description="Helical" evidence="4">
    <location>
        <begin position="103"/>
        <end position="124"/>
    </location>
</feature>
<evidence type="ECO:0000313" key="6">
    <source>
        <dbReference type="EMBL" id="ASG67704.1"/>
    </source>
</evidence>
<keyword evidence="3 4" id="KW-0472">Membrane</keyword>
<dbReference type="Gene3D" id="1.20.1250.20">
    <property type="entry name" value="MFS general substrate transporter like domains"/>
    <property type="match status" value="1"/>
</dbReference>
<reference evidence="6 7" key="1">
    <citation type="submission" date="2017-06" db="EMBL/GenBank/DDBJ databases">
        <title>Complete genome of Francisella halioticida.</title>
        <authorList>
            <person name="Sjodin A."/>
        </authorList>
    </citation>
    <scope>NUCLEOTIDE SEQUENCE [LARGE SCALE GENOMIC DNA]</scope>
    <source>
        <strain evidence="6 7">DSM 23729</strain>
    </source>
</reference>
<feature type="transmembrane region" description="Helical" evidence="4">
    <location>
        <begin position="41"/>
        <end position="62"/>
    </location>
</feature>
<keyword evidence="1 4" id="KW-0812">Transmembrane</keyword>
<dbReference type="PROSITE" id="PS50850">
    <property type="entry name" value="MFS"/>
    <property type="match status" value="1"/>
</dbReference>
<gene>
    <name evidence="6" type="ORF">CDV26_04225</name>
</gene>
<evidence type="ECO:0000256" key="3">
    <source>
        <dbReference type="ARBA" id="ARBA00023136"/>
    </source>
</evidence>
<evidence type="ECO:0000256" key="4">
    <source>
        <dbReference type="SAM" id="Phobius"/>
    </source>
</evidence>
<feature type="transmembrane region" description="Helical" evidence="4">
    <location>
        <begin position="130"/>
        <end position="150"/>
    </location>
</feature>
<keyword evidence="2 4" id="KW-1133">Transmembrane helix</keyword>
<accession>A0ABM6LYE9</accession>
<dbReference type="SUPFAM" id="SSF103473">
    <property type="entry name" value="MFS general substrate transporter"/>
    <property type="match status" value="1"/>
</dbReference>
<name>A0ABM6LYE9_9GAMM</name>
<evidence type="ECO:0000259" key="5">
    <source>
        <dbReference type="PROSITE" id="PS50850"/>
    </source>
</evidence>
<feature type="domain" description="Major facilitator superfamily (MFS) profile" evidence="5">
    <location>
        <begin position="1"/>
        <end position="155"/>
    </location>
</feature>